<dbReference type="PROSITE" id="PS51379">
    <property type="entry name" value="4FE4S_FER_2"/>
    <property type="match status" value="2"/>
</dbReference>
<evidence type="ECO:0000259" key="10">
    <source>
        <dbReference type="PROSITE" id="PS51379"/>
    </source>
</evidence>
<dbReference type="PIRSF" id="PIRSF000371">
    <property type="entry name" value="PFL_act_enz"/>
    <property type="match status" value="1"/>
</dbReference>
<dbReference type="PROSITE" id="PS01087">
    <property type="entry name" value="RADICAL_ACTIVATING"/>
    <property type="match status" value="1"/>
</dbReference>
<proteinExistence type="inferred from homology"/>
<dbReference type="InterPro" id="IPR017900">
    <property type="entry name" value="4Fe4S_Fe_S_CS"/>
</dbReference>
<comment type="caution">
    <text evidence="12">The sequence shown here is derived from an EMBL/GenBank/DDBJ whole genome shotgun (WGS) entry which is preliminary data.</text>
</comment>
<dbReference type="PATRIC" id="fig|1121338.3.peg.374"/>
<keyword evidence="8" id="KW-0411">Iron-sulfur</keyword>
<dbReference type="Proteomes" id="UP000075531">
    <property type="component" value="Unassembled WGS sequence"/>
</dbReference>
<dbReference type="Pfam" id="PF00037">
    <property type="entry name" value="Fer4"/>
    <property type="match status" value="1"/>
</dbReference>
<dbReference type="Gene3D" id="3.80.30.10">
    <property type="entry name" value="pyruvate-formate lyase- activating enzyme"/>
    <property type="match status" value="1"/>
</dbReference>
<comment type="similarity">
    <text evidence="2">Belongs to the organic radical-activating enzymes family.</text>
</comment>
<keyword evidence="4" id="KW-0949">S-adenosyl-L-methionine</keyword>
<feature type="domain" description="4Fe-4S ferredoxin-type" evidence="10">
    <location>
        <begin position="46"/>
        <end position="75"/>
    </location>
</feature>
<evidence type="ECO:0000256" key="6">
    <source>
        <dbReference type="ARBA" id="ARBA00023002"/>
    </source>
</evidence>
<dbReference type="SUPFAM" id="SSF54862">
    <property type="entry name" value="4Fe-4S ferredoxins"/>
    <property type="match status" value="1"/>
</dbReference>
<sequence length="303" mass="34908">MKTGIIMNIQKYSIHDGPGIRTTVFLKGCPLNCWWCHNPESQLNNCEIMFWKDKCKLCGACIKVCPQGAIEIKDNKLITDKNKCNVCEKCVDFCIHNAREIVGQKMNTSQLMKEIQKDEVFYNESGGGVTFSGGEPLQQHEFLSYMLDECRKKGIHTAVDTSGFTSWDILSKIADKTDLFLYDIKHMDDDKHKKYTGVSNKIILDNLKKLSLRHNNISVRMPIIPDINDDYENLNRTKEFLSTINVTQINLLPYHKIGIDKYNRIFKEYKLLNIEEPSKEKMSEILKSFCELGIKVKIGGYFI</sequence>
<dbReference type="EC" id="1.97.1.-" evidence="12"/>
<evidence type="ECO:0000259" key="11">
    <source>
        <dbReference type="PROSITE" id="PS51918"/>
    </source>
</evidence>
<dbReference type="PROSITE" id="PS51918">
    <property type="entry name" value="RADICAL_SAM"/>
    <property type="match status" value="1"/>
</dbReference>
<dbReference type="STRING" id="1121338.CLTEP_03700"/>
<evidence type="ECO:0000256" key="8">
    <source>
        <dbReference type="ARBA" id="ARBA00023014"/>
    </source>
</evidence>
<dbReference type="GO" id="GO:0043364">
    <property type="term" value="F:glycyl-radical enzyme activating activity"/>
    <property type="evidence" value="ECO:0007669"/>
    <property type="project" value="InterPro"/>
</dbReference>
<keyword evidence="6 12" id="KW-0560">Oxidoreductase</keyword>
<dbReference type="GO" id="GO:0046872">
    <property type="term" value="F:metal ion binding"/>
    <property type="evidence" value="ECO:0007669"/>
    <property type="project" value="UniProtKB-KW"/>
</dbReference>
<evidence type="ECO:0000256" key="1">
    <source>
        <dbReference type="ARBA" id="ARBA00001966"/>
    </source>
</evidence>
<organism evidence="12 13">
    <name type="scientific">Clostridium tepidiprofundi DSM 19306</name>
    <dbReference type="NCBI Taxonomy" id="1121338"/>
    <lineage>
        <taxon>Bacteria</taxon>
        <taxon>Bacillati</taxon>
        <taxon>Bacillota</taxon>
        <taxon>Clostridia</taxon>
        <taxon>Eubacteriales</taxon>
        <taxon>Clostridiaceae</taxon>
        <taxon>Clostridium</taxon>
    </lineage>
</organism>
<feature type="domain" description="Radical SAM core" evidence="11">
    <location>
        <begin position="15"/>
        <end position="295"/>
    </location>
</feature>
<dbReference type="InterPro" id="IPR017896">
    <property type="entry name" value="4Fe4S_Fe-S-bd"/>
</dbReference>
<protein>
    <submittedName>
        <fullName evidence="12">Benzylsuccinate synthase activating enzyme</fullName>
        <ecNumber evidence="12">1.97.1.-</ecNumber>
    </submittedName>
</protein>
<dbReference type="NCBIfam" id="TIGR02494">
    <property type="entry name" value="PFLE_PFLC"/>
    <property type="match status" value="1"/>
</dbReference>
<evidence type="ECO:0000256" key="9">
    <source>
        <dbReference type="ARBA" id="ARBA00047365"/>
    </source>
</evidence>
<reference evidence="12 13" key="1">
    <citation type="submission" date="2016-02" db="EMBL/GenBank/DDBJ databases">
        <title>Genome sequence of Clostridium tepidiprofundi DSM 19306.</title>
        <authorList>
            <person name="Poehlein A."/>
            <person name="Daniel R."/>
        </authorList>
    </citation>
    <scope>NUCLEOTIDE SEQUENCE [LARGE SCALE GENOMIC DNA]</scope>
    <source>
        <strain evidence="12 13">DSM 19306</strain>
    </source>
</reference>
<evidence type="ECO:0000256" key="4">
    <source>
        <dbReference type="ARBA" id="ARBA00022691"/>
    </source>
</evidence>
<dbReference type="Gene3D" id="3.30.70.20">
    <property type="match status" value="1"/>
</dbReference>
<dbReference type="InterPro" id="IPR007197">
    <property type="entry name" value="rSAM"/>
</dbReference>
<dbReference type="InterPro" id="IPR058240">
    <property type="entry name" value="rSAM_sf"/>
</dbReference>
<keyword evidence="7" id="KW-0408">Iron</keyword>
<dbReference type="PANTHER" id="PTHR30352">
    <property type="entry name" value="PYRUVATE FORMATE-LYASE-ACTIVATING ENZYME"/>
    <property type="match status" value="1"/>
</dbReference>
<keyword evidence="5" id="KW-0479">Metal-binding</keyword>
<evidence type="ECO:0000256" key="5">
    <source>
        <dbReference type="ARBA" id="ARBA00022723"/>
    </source>
</evidence>
<dbReference type="EMBL" id="LTBA01000001">
    <property type="protein sequence ID" value="KYH35976.1"/>
    <property type="molecule type" value="Genomic_DNA"/>
</dbReference>
<dbReference type="InterPro" id="IPR040074">
    <property type="entry name" value="BssD/PflA/YjjW"/>
</dbReference>
<dbReference type="SUPFAM" id="SSF102114">
    <property type="entry name" value="Radical SAM enzymes"/>
    <property type="match status" value="1"/>
</dbReference>
<dbReference type="CDD" id="cd01335">
    <property type="entry name" value="Radical_SAM"/>
    <property type="match status" value="1"/>
</dbReference>
<evidence type="ECO:0000313" key="12">
    <source>
        <dbReference type="EMBL" id="KYH35976.1"/>
    </source>
</evidence>
<feature type="domain" description="4Fe-4S ferredoxin-type" evidence="10">
    <location>
        <begin position="76"/>
        <end position="104"/>
    </location>
</feature>
<dbReference type="InterPro" id="IPR012839">
    <property type="entry name" value="Organic_radical_activase"/>
</dbReference>
<dbReference type="SFLD" id="SFLDG01066">
    <property type="entry name" value="organic_radical-activating_enz"/>
    <property type="match status" value="1"/>
</dbReference>
<evidence type="ECO:0000256" key="2">
    <source>
        <dbReference type="ARBA" id="ARBA00009777"/>
    </source>
</evidence>
<dbReference type="InterPro" id="IPR050014">
    <property type="entry name" value="T4HPD_activ_SAM"/>
</dbReference>
<dbReference type="GO" id="GO:0051539">
    <property type="term" value="F:4 iron, 4 sulfur cluster binding"/>
    <property type="evidence" value="ECO:0007669"/>
    <property type="project" value="UniProtKB-KW"/>
</dbReference>
<evidence type="ECO:0000313" key="13">
    <source>
        <dbReference type="Proteomes" id="UP000075531"/>
    </source>
</evidence>
<evidence type="ECO:0000256" key="7">
    <source>
        <dbReference type="ARBA" id="ARBA00023004"/>
    </source>
</evidence>
<dbReference type="SFLD" id="SFLDG01118">
    <property type="entry name" value="activating_enzymes__group_2"/>
    <property type="match status" value="1"/>
</dbReference>
<keyword evidence="3" id="KW-0004">4Fe-4S</keyword>
<dbReference type="InterPro" id="IPR001989">
    <property type="entry name" value="Radical_activat_CS"/>
</dbReference>
<evidence type="ECO:0000256" key="3">
    <source>
        <dbReference type="ARBA" id="ARBA00022485"/>
    </source>
</evidence>
<dbReference type="NCBIfam" id="NF043069">
    <property type="entry name" value="T4HPD_activ_SAM"/>
    <property type="match status" value="1"/>
</dbReference>
<comment type="catalytic activity">
    <reaction evidence="9">
        <text>glycyl-[protein] + reduced [flavodoxin] + S-adenosyl-L-methionine = glycin-2-yl radical-[protein] + semiquinone [flavodoxin] + 5'-deoxyadenosine + L-methionine + H(+)</text>
        <dbReference type="Rhea" id="RHEA:61976"/>
        <dbReference type="Rhea" id="RHEA-COMP:10622"/>
        <dbReference type="Rhea" id="RHEA-COMP:14480"/>
        <dbReference type="Rhea" id="RHEA-COMP:15993"/>
        <dbReference type="Rhea" id="RHEA-COMP:15994"/>
        <dbReference type="ChEBI" id="CHEBI:15378"/>
        <dbReference type="ChEBI" id="CHEBI:17319"/>
        <dbReference type="ChEBI" id="CHEBI:29947"/>
        <dbReference type="ChEBI" id="CHEBI:32722"/>
        <dbReference type="ChEBI" id="CHEBI:57618"/>
        <dbReference type="ChEBI" id="CHEBI:57844"/>
        <dbReference type="ChEBI" id="CHEBI:59789"/>
        <dbReference type="ChEBI" id="CHEBI:140311"/>
    </reaction>
</comment>
<gene>
    <name evidence="12" type="primary">bssD_1</name>
    <name evidence="12" type="ORF">CLTEP_03700</name>
</gene>
<dbReference type="Pfam" id="PF04055">
    <property type="entry name" value="Radical_SAM"/>
    <property type="match status" value="1"/>
</dbReference>
<comment type="cofactor">
    <cofactor evidence="1">
        <name>[4Fe-4S] cluster</name>
        <dbReference type="ChEBI" id="CHEBI:49883"/>
    </cofactor>
</comment>
<name>A0A151B7U2_9CLOT</name>
<dbReference type="PANTHER" id="PTHR30352:SF4">
    <property type="entry name" value="PYRUVATE FORMATE-LYASE 2-ACTIVATING ENZYME"/>
    <property type="match status" value="1"/>
</dbReference>
<dbReference type="RefSeq" id="WP_423230721.1">
    <property type="nucleotide sequence ID" value="NZ_LTBA01000001.1"/>
</dbReference>
<dbReference type="SFLD" id="SFLDS00029">
    <property type="entry name" value="Radical_SAM"/>
    <property type="match status" value="1"/>
</dbReference>
<dbReference type="PROSITE" id="PS00198">
    <property type="entry name" value="4FE4S_FER_1"/>
    <property type="match status" value="1"/>
</dbReference>
<dbReference type="AlphaFoldDB" id="A0A151B7U2"/>
<dbReference type="InterPro" id="IPR034457">
    <property type="entry name" value="Organic_radical-activating"/>
</dbReference>
<accession>A0A151B7U2</accession>
<keyword evidence="13" id="KW-1185">Reference proteome</keyword>